<feature type="compositionally biased region" description="Polar residues" evidence="1">
    <location>
        <begin position="353"/>
        <end position="364"/>
    </location>
</feature>
<feature type="compositionally biased region" description="Low complexity" evidence="1">
    <location>
        <begin position="401"/>
        <end position="417"/>
    </location>
</feature>
<name>A0A8S9Y7Y3_APOLU</name>
<dbReference type="EMBL" id="WIXP02000001">
    <property type="protein sequence ID" value="KAF6216711.1"/>
    <property type="molecule type" value="Genomic_DNA"/>
</dbReference>
<feature type="compositionally biased region" description="Basic and acidic residues" evidence="1">
    <location>
        <begin position="420"/>
        <end position="429"/>
    </location>
</feature>
<feature type="region of interest" description="Disordered" evidence="1">
    <location>
        <begin position="394"/>
        <end position="429"/>
    </location>
</feature>
<organism evidence="2 3">
    <name type="scientific">Apolygus lucorum</name>
    <name type="common">Small green plant bug</name>
    <name type="synonym">Lygocoris lucorum</name>
    <dbReference type="NCBI Taxonomy" id="248454"/>
    <lineage>
        <taxon>Eukaryota</taxon>
        <taxon>Metazoa</taxon>
        <taxon>Ecdysozoa</taxon>
        <taxon>Arthropoda</taxon>
        <taxon>Hexapoda</taxon>
        <taxon>Insecta</taxon>
        <taxon>Pterygota</taxon>
        <taxon>Neoptera</taxon>
        <taxon>Paraneoptera</taxon>
        <taxon>Hemiptera</taxon>
        <taxon>Heteroptera</taxon>
        <taxon>Panheteroptera</taxon>
        <taxon>Cimicomorpha</taxon>
        <taxon>Miridae</taxon>
        <taxon>Mirini</taxon>
        <taxon>Apolygus</taxon>
    </lineage>
</organism>
<gene>
    <name evidence="2" type="ORF">GE061_001058</name>
</gene>
<accession>A0A8S9Y7Y3</accession>
<protein>
    <submittedName>
        <fullName evidence="2">Uncharacterized protein</fullName>
    </submittedName>
</protein>
<feature type="region of interest" description="Disordered" evidence="1">
    <location>
        <begin position="326"/>
        <end position="366"/>
    </location>
</feature>
<dbReference type="AlphaFoldDB" id="A0A8S9Y7Y3"/>
<sequence>MIVIVRARDRWPSYYEDMDHNINDGTITIIKVVNPAIYWVRCSDCISTDEVQSVLEQVKLKHASNIQRGERLVLRFFGRHLYRVVVQDSAPIMLQGVLSYKVFLLDHLSTLIVAASQLYDGASDDFMDQVPQQHLIAVQNAAPVDCQNIGDQFDVEAQLELQKQDILSMLEDVDELHFQSREKSSLVTWGKLTIWTAGRKYNFLKYLVSASLAYYVSDSSKSIFMQDIIDSVTTEQNSIEELLSPLRARVLPKRVTMIPSPPSSDDLDDLDVKPVRPRKCNQRSTNSPDLPFRCILDKIIHYPSIETFKGMQEQYSRRLIKEAARTLKPGKDMRSMNDSPDVGPSPKVRGIIHNSSDEPTSENEGVSIALSSYKETDFEEDALEGYEPIRNSYHLESPDYSASSSDEISRNSSESVSQRMHLDREREIDDENHSSTAVLTYGRGTIFKKYLKSKQSTPLSTNYVAIGTDGQFDDAANASCTCCFADTDSEVNYLEGFLSNDEDEDDDVILR</sequence>
<keyword evidence="3" id="KW-1185">Reference proteome</keyword>
<dbReference type="Proteomes" id="UP000466442">
    <property type="component" value="Linkage Group LG1"/>
</dbReference>
<feature type="compositionally biased region" description="Basic and acidic residues" evidence="1">
    <location>
        <begin position="326"/>
        <end position="335"/>
    </location>
</feature>
<evidence type="ECO:0000313" key="2">
    <source>
        <dbReference type="EMBL" id="KAF6216711.1"/>
    </source>
</evidence>
<proteinExistence type="predicted"/>
<evidence type="ECO:0000256" key="1">
    <source>
        <dbReference type="SAM" id="MobiDB-lite"/>
    </source>
</evidence>
<evidence type="ECO:0000313" key="3">
    <source>
        <dbReference type="Proteomes" id="UP000466442"/>
    </source>
</evidence>
<comment type="caution">
    <text evidence="2">The sequence shown here is derived from an EMBL/GenBank/DDBJ whole genome shotgun (WGS) entry which is preliminary data.</text>
</comment>
<reference evidence="2" key="1">
    <citation type="journal article" date="2021" name="Mol. Ecol. Resour.">
        <title>Apolygus lucorum genome provides insights into omnivorousness and mesophyll feeding.</title>
        <authorList>
            <person name="Liu Y."/>
            <person name="Liu H."/>
            <person name="Wang H."/>
            <person name="Huang T."/>
            <person name="Liu B."/>
            <person name="Yang B."/>
            <person name="Yin L."/>
            <person name="Li B."/>
            <person name="Zhang Y."/>
            <person name="Zhang S."/>
            <person name="Jiang F."/>
            <person name="Zhang X."/>
            <person name="Ren Y."/>
            <person name="Wang B."/>
            <person name="Wang S."/>
            <person name="Lu Y."/>
            <person name="Wu K."/>
            <person name="Fan W."/>
            <person name="Wang G."/>
        </authorList>
    </citation>
    <scope>NUCLEOTIDE SEQUENCE</scope>
    <source>
        <strain evidence="2">12Hb</strain>
    </source>
</reference>